<protein>
    <submittedName>
        <fullName evidence="2">PTS system, nitrogen regulatory IIA component</fullName>
    </submittedName>
</protein>
<dbReference type="Gene3D" id="3.40.930.10">
    <property type="entry name" value="Mannitol-specific EII, Chain A"/>
    <property type="match status" value="1"/>
</dbReference>
<evidence type="ECO:0000313" key="3">
    <source>
        <dbReference type="Proteomes" id="UP000190395"/>
    </source>
</evidence>
<dbReference type="InterPro" id="IPR002178">
    <property type="entry name" value="PTS_EIIA_type-2_dom"/>
</dbReference>
<dbReference type="AlphaFoldDB" id="A0A1T4L8X5"/>
<proteinExistence type="predicted"/>
<accession>A0A1T4L8X5</accession>
<sequence length="153" mass="16680">MVLENVFTKESIIIGLESTEKDELFEEMVEAIHSLHPDFDRAEVLSALEEREAQMSTGIMHSVAVPHAFAPSINGTIGAIGISKNGIDYDSLDGSPVHVVFMLLAGNGQTEKHIQILKSLALLIQKNGFVDKLVSCQSQSEAYNLIVQTEEAV</sequence>
<name>A0A1T4L8X5_9SPIR</name>
<dbReference type="OrthoDB" id="95460at2"/>
<gene>
    <name evidence="2" type="ORF">SAMN02745152_00431</name>
</gene>
<dbReference type="PROSITE" id="PS51094">
    <property type="entry name" value="PTS_EIIA_TYPE_2"/>
    <property type="match status" value="1"/>
</dbReference>
<evidence type="ECO:0000259" key="1">
    <source>
        <dbReference type="PROSITE" id="PS51094"/>
    </source>
</evidence>
<dbReference type="SUPFAM" id="SSF55804">
    <property type="entry name" value="Phoshotransferase/anion transport protein"/>
    <property type="match status" value="1"/>
</dbReference>
<dbReference type="Proteomes" id="UP000190395">
    <property type="component" value="Unassembled WGS sequence"/>
</dbReference>
<evidence type="ECO:0000313" key="2">
    <source>
        <dbReference type="EMBL" id="SJZ51093.1"/>
    </source>
</evidence>
<dbReference type="CDD" id="cd00211">
    <property type="entry name" value="PTS_IIA_fru"/>
    <property type="match status" value="1"/>
</dbReference>
<organism evidence="2 3">
    <name type="scientific">Treponema berlinense</name>
    <dbReference type="NCBI Taxonomy" id="225004"/>
    <lineage>
        <taxon>Bacteria</taxon>
        <taxon>Pseudomonadati</taxon>
        <taxon>Spirochaetota</taxon>
        <taxon>Spirochaetia</taxon>
        <taxon>Spirochaetales</taxon>
        <taxon>Treponemataceae</taxon>
        <taxon>Treponema</taxon>
    </lineage>
</organism>
<dbReference type="InterPro" id="IPR051541">
    <property type="entry name" value="PTS_SugarTrans_NitroReg"/>
</dbReference>
<dbReference type="PANTHER" id="PTHR47738">
    <property type="entry name" value="PTS SYSTEM FRUCTOSE-LIKE EIIA COMPONENT-RELATED"/>
    <property type="match status" value="1"/>
</dbReference>
<dbReference type="STRING" id="225004.SAMN02745152_00431"/>
<dbReference type="EMBL" id="FUXC01000002">
    <property type="protein sequence ID" value="SJZ51093.1"/>
    <property type="molecule type" value="Genomic_DNA"/>
</dbReference>
<keyword evidence="3" id="KW-1185">Reference proteome</keyword>
<dbReference type="InterPro" id="IPR016152">
    <property type="entry name" value="PTrfase/Anion_transptr"/>
</dbReference>
<dbReference type="GeneID" id="303366701"/>
<dbReference type="RefSeq" id="WP_078930192.1">
    <property type="nucleotide sequence ID" value="NZ_CAMCOW010000051.1"/>
</dbReference>
<reference evidence="2 3" key="1">
    <citation type="submission" date="2017-02" db="EMBL/GenBank/DDBJ databases">
        <authorList>
            <person name="Peterson S.W."/>
        </authorList>
    </citation>
    <scope>NUCLEOTIDE SEQUENCE [LARGE SCALE GENOMIC DNA]</scope>
    <source>
        <strain evidence="2 3">ATCC BAA-909</strain>
    </source>
</reference>
<dbReference type="Pfam" id="PF00359">
    <property type="entry name" value="PTS_EIIA_2"/>
    <property type="match status" value="1"/>
</dbReference>
<feature type="domain" description="PTS EIIA type-2" evidence="1">
    <location>
        <begin position="5"/>
        <end position="149"/>
    </location>
</feature>